<keyword evidence="1" id="KW-1133">Transmembrane helix</keyword>
<reference evidence="2 3" key="1">
    <citation type="submission" date="2018-11" db="EMBL/GenBank/DDBJ databases">
        <authorList>
            <consortium name="Pathogen Informatics"/>
        </authorList>
    </citation>
    <scope>NUCLEOTIDE SEQUENCE [LARGE SCALE GENOMIC DNA]</scope>
</reference>
<keyword evidence="3" id="KW-1185">Reference proteome</keyword>
<evidence type="ECO:0000256" key="1">
    <source>
        <dbReference type="SAM" id="Phobius"/>
    </source>
</evidence>
<organism evidence="2 3">
    <name type="scientific">Strongylus vulgaris</name>
    <name type="common">Blood worm</name>
    <dbReference type="NCBI Taxonomy" id="40348"/>
    <lineage>
        <taxon>Eukaryota</taxon>
        <taxon>Metazoa</taxon>
        <taxon>Ecdysozoa</taxon>
        <taxon>Nematoda</taxon>
        <taxon>Chromadorea</taxon>
        <taxon>Rhabditida</taxon>
        <taxon>Rhabditina</taxon>
        <taxon>Rhabditomorpha</taxon>
        <taxon>Strongyloidea</taxon>
        <taxon>Strongylidae</taxon>
        <taxon>Strongylus</taxon>
    </lineage>
</organism>
<dbReference type="EMBL" id="UYYB01112552">
    <property type="protein sequence ID" value="VDM81360.1"/>
    <property type="molecule type" value="Genomic_DNA"/>
</dbReference>
<accession>A0A3P7J7D7</accession>
<dbReference type="OrthoDB" id="5858751at2759"/>
<dbReference type="Proteomes" id="UP000270094">
    <property type="component" value="Unassembled WGS sequence"/>
</dbReference>
<feature type="transmembrane region" description="Helical" evidence="1">
    <location>
        <begin position="76"/>
        <end position="96"/>
    </location>
</feature>
<gene>
    <name evidence="2" type="ORF">SVUK_LOCUS16358</name>
</gene>
<keyword evidence="1" id="KW-0812">Transmembrane</keyword>
<name>A0A3P7J7D7_STRVU</name>
<keyword evidence="1" id="KW-0472">Membrane</keyword>
<protein>
    <submittedName>
        <fullName evidence="2">Uncharacterized protein</fullName>
    </submittedName>
</protein>
<sequence length="177" mass="20836">MSFHPPVRPEVKPKPPKQWYEELLENVRMKFFYTSRLAWEFCFQDSAMSFHPPVRPEVKPKPPKQWYEELLENDEILLYFTASLGVLLPGLVYLIYHKVHKIYMNYAKKKGQERLAEEAARSEVAIVSLCTEDSVARRFLSHLENVLRAELVNPPKIWDAEKLKAKDFASFKVQLLK</sequence>
<proteinExistence type="predicted"/>
<evidence type="ECO:0000313" key="3">
    <source>
        <dbReference type="Proteomes" id="UP000270094"/>
    </source>
</evidence>
<dbReference type="AlphaFoldDB" id="A0A3P7J7D7"/>
<evidence type="ECO:0000313" key="2">
    <source>
        <dbReference type="EMBL" id="VDM81360.1"/>
    </source>
</evidence>